<evidence type="ECO:0000256" key="10">
    <source>
        <dbReference type="ARBA" id="ARBA00022833"/>
    </source>
</evidence>
<feature type="compositionally biased region" description="Low complexity" evidence="16">
    <location>
        <begin position="32"/>
        <end position="46"/>
    </location>
</feature>
<dbReference type="SUPFAM" id="SSF50729">
    <property type="entry name" value="PH domain-like"/>
    <property type="match status" value="1"/>
</dbReference>
<dbReference type="SMART" id="SM00454">
    <property type="entry name" value="SAM"/>
    <property type="match status" value="1"/>
</dbReference>
<dbReference type="GO" id="GO:0046486">
    <property type="term" value="P:glycerolipid metabolic process"/>
    <property type="evidence" value="ECO:0007669"/>
    <property type="project" value="UniProtKB-UniPathway"/>
</dbReference>
<comment type="similarity">
    <text evidence="2 15">Belongs to the eukaryotic diacylglycerol kinase family.</text>
</comment>
<evidence type="ECO:0000256" key="12">
    <source>
        <dbReference type="ARBA" id="ARBA00023098"/>
    </source>
</evidence>
<dbReference type="EC" id="2.7.1.107" evidence="15"/>
<keyword evidence="6" id="KW-0677">Repeat</keyword>
<dbReference type="SUPFAM" id="SSF111331">
    <property type="entry name" value="NAD kinase/diacylglycerol kinase-like"/>
    <property type="match status" value="1"/>
</dbReference>
<dbReference type="SUPFAM" id="SSF47769">
    <property type="entry name" value="SAM/Pointed domain"/>
    <property type="match status" value="1"/>
</dbReference>
<dbReference type="SMART" id="SM00046">
    <property type="entry name" value="DAGKc"/>
    <property type="match status" value="1"/>
</dbReference>
<feature type="domain" description="PH" evidence="17">
    <location>
        <begin position="469"/>
        <end position="562"/>
    </location>
</feature>
<feature type="region of interest" description="Disordered" evidence="16">
    <location>
        <begin position="131"/>
        <end position="215"/>
    </location>
</feature>
<dbReference type="InterPro" id="IPR002219">
    <property type="entry name" value="PKC_DAG/PE"/>
</dbReference>
<dbReference type="PROSITE" id="PS50003">
    <property type="entry name" value="PH_DOMAIN"/>
    <property type="match status" value="1"/>
</dbReference>
<feature type="domain" description="Phorbol-ester/DAG-type" evidence="18">
    <location>
        <begin position="579"/>
        <end position="629"/>
    </location>
</feature>
<feature type="domain" description="SAM" evidence="19">
    <location>
        <begin position="1519"/>
        <end position="1582"/>
    </location>
</feature>
<dbReference type="InterPro" id="IPR001660">
    <property type="entry name" value="SAM"/>
</dbReference>
<evidence type="ECO:0000256" key="2">
    <source>
        <dbReference type="ARBA" id="ARBA00009280"/>
    </source>
</evidence>
<evidence type="ECO:0000256" key="1">
    <source>
        <dbReference type="ARBA" id="ARBA00005175"/>
    </source>
</evidence>
<evidence type="ECO:0000256" key="4">
    <source>
        <dbReference type="ARBA" id="ARBA00022679"/>
    </source>
</evidence>
<reference evidence="21" key="2">
    <citation type="submission" date="2025-08" db="UniProtKB">
        <authorList>
            <consortium name="Ensembl"/>
        </authorList>
    </citation>
    <scope>IDENTIFICATION</scope>
</reference>
<comment type="catalytic activity">
    <reaction evidence="13">
        <text>1,2-di-(9Z-octadecenoyl)-sn-glycerol + ATP = 1,2-di-(9Z-octadecenoyl)-sn-glycero-3-phosphate + ADP + H(+)</text>
        <dbReference type="Rhea" id="RHEA:40327"/>
        <dbReference type="ChEBI" id="CHEBI:15378"/>
        <dbReference type="ChEBI" id="CHEBI:30616"/>
        <dbReference type="ChEBI" id="CHEBI:52333"/>
        <dbReference type="ChEBI" id="CHEBI:74546"/>
        <dbReference type="ChEBI" id="CHEBI:456216"/>
    </reaction>
    <physiologicalReaction direction="left-to-right" evidence="13">
        <dbReference type="Rhea" id="RHEA:40328"/>
    </physiologicalReaction>
</comment>
<dbReference type="Pfam" id="PF00609">
    <property type="entry name" value="DAGK_acc"/>
    <property type="match status" value="2"/>
</dbReference>
<keyword evidence="10" id="KW-0862">Zinc</keyword>
<evidence type="ECO:0000259" key="20">
    <source>
        <dbReference type="PROSITE" id="PS50146"/>
    </source>
</evidence>
<dbReference type="CDD" id="cd20894">
    <property type="entry name" value="C1_DGKeta_rpt2"/>
    <property type="match status" value="1"/>
</dbReference>
<feature type="compositionally biased region" description="Basic and acidic residues" evidence="16">
    <location>
        <begin position="187"/>
        <end position="199"/>
    </location>
</feature>
<keyword evidence="8" id="KW-0863">Zinc-finger</keyword>
<dbReference type="CDD" id="cd13274">
    <property type="entry name" value="PH_DGK_type2"/>
    <property type="match status" value="1"/>
</dbReference>
<dbReference type="PANTHER" id="PTHR11255">
    <property type="entry name" value="DIACYLGLYCEROL KINASE"/>
    <property type="match status" value="1"/>
</dbReference>
<evidence type="ECO:0000313" key="22">
    <source>
        <dbReference type="Proteomes" id="UP000694542"/>
    </source>
</evidence>
<keyword evidence="5" id="KW-0479">Metal-binding</keyword>
<dbReference type="InterPro" id="IPR054474">
    <property type="entry name" value="DGKD_4H"/>
</dbReference>
<dbReference type="PROSITE" id="PS00479">
    <property type="entry name" value="ZF_DAG_PE_1"/>
    <property type="match status" value="2"/>
</dbReference>
<dbReference type="InterPro" id="IPR047480">
    <property type="entry name" value="C1_DGKeta_rpt2"/>
</dbReference>
<evidence type="ECO:0000313" key="21">
    <source>
        <dbReference type="Ensembl" id="ENSCAFP00040029025.1"/>
    </source>
</evidence>
<comment type="pathway">
    <text evidence="14">Glycerolipid metabolism.</text>
</comment>
<proteinExistence type="inferred from homology"/>
<keyword evidence="3" id="KW-0597">Phosphoprotein</keyword>
<keyword evidence="7 15" id="KW-0547">Nucleotide-binding</keyword>
<feature type="compositionally biased region" description="Basic residues" evidence="16">
    <location>
        <begin position="266"/>
        <end position="277"/>
    </location>
</feature>
<dbReference type="PANTHER" id="PTHR11255:SF37">
    <property type="entry name" value="DIACYLGLYCEROL KINASE ETA"/>
    <property type="match status" value="1"/>
</dbReference>
<evidence type="ECO:0000256" key="7">
    <source>
        <dbReference type="ARBA" id="ARBA00022741"/>
    </source>
</evidence>
<evidence type="ECO:0000256" key="6">
    <source>
        <dbReference type="ARBA" id="ARBA00022737"/>
    </source>
</evidence>
<dbReference type="GO" id="GO:0007200">
    <property type="term" value="P:phospholipase C-activating G protein-coupled receptor signaling pathway"/>
    <property type="evidence" value="ECO:0007669"/>
    <property type="project" value="InterPro"/>
</dbReference>
<dbReference type="InterPro" id="IPR016064">
    <property type="entry name" value="NAD/diacylglycerol_kinase_sf"/>
</dbReference>
<dbReference type="GO" id="GO:0004143">
    <property type="term" value="F:ATP-dependent diacylglycerol kinase activity"/>
    <property type="evidence" value="ECO:0007669"/>
    <property type="project" value="UniProtKB-EC"/>
</dbReference>
<dbReference type="InterPro" id="IPR037607">
    <property type="entry name" value="DGK"/>
</dbReference>
<evidence type="ECO:0000256" key="8">
    <source>
        <dbReference type="ARBA" id="ARBA00022771"/>
    </source>
</evidence>
<dbReference type="Gene3D" id="2.60.200.40">
    <property type="match status" value="1"/>
</dbReference>
<evidence type="ECO:0000256" key="14">
    <source>
        <dbReference type="ARBA" id="ARBA00060536"/>
    </source>
</evidence>
<keyword evidence="9 15" id="KW-0418">Kinase</keyword>
<evidence type="ECO:0000259" key="17">
    <source>
        <dbReference type="PROSITE" id="PS50003"/>
    </source>
</evidence>
<feature type="compositionally biased region" description="Gly residues" evidence="16">
    <location>
        <begin position="361"/>
        <end position="378"/>
    </location>
</feature>
<dbReference type="Pfam" id="PF00781">
    <property type="entry name" value="DAGK_cat"/>
    <property type="match status" value="1"/>
</dbReference>
<dbReference type="Gene3D" id="1.10.150.50">
    <property type="entry name" value="Transcription Factor, Ets-1"/>
    <property type="match status" value="1"/>
</dbReference>
<dbReference type="FunFam" id="3.40.50.10330:FF:000001">
    <property type="entry name" value="Diacylglycerol kinase"/>
    <property type="match status" value="1"/>
</dbReference>
<keyword evidence="4 15" id="KW-0808">Transferase</keyword>
<dbReference type="Pfam" id="PF22944">
    <property type="entry name" value="DGKD_4H"/>
    <property type="match status" value="1"/>
</dbReference>
<dbReference type="GO" id="GO:0008270">
    <property type="term" value="F:zinc ion binding"/>
    <property type="evidence" value="ECO:0007669"/>
    <property type="project" value="UniProtKB-KW"/>
</dbReference>
<dbReference type="InterPro" id="IPR000756">
    <property type="entry name" value="Diacylglycerol_kin_accessory"/>
</dbReference>
<evidence type="ECO:0000259" key="18">
    <source>
        <dbReference type="PROSITE" id="PS50081"/>
    </source>
</evidence>
<dbReference type="PROSITE" id="PS50081">
    <property type="entry name" value="ZF_DAG_PE_2"/>
    <property type="match status" value="2"/>
</dbReference>
<feature type="domain" description="DAGKc" evidence="20">
    <location>
        <begin position="732"/>
        <end position="867"/>
    </location>
</feature>
<organism evidence="21 22">
    <name type="scientific">Canis lupus familiaris</name>
    <name type="common">Dog</name>
    <name type="synonym">Canis familiaris</name>
    <dbReference type="NCBI Taxonomy" id="9615"/>
    <lineage>
        <taxon>Eukaryota</taxon>
        <taxon>Metazoa</taxon>
        <taxon>Chordata</taxon>
        <taxon>Craniata</taxon>
        <taxon>Vertebrata</taxon>
        <taxon>Euteleostomi</taxon>
        <taxon>Mammalia</taxon>
        <taxon>Eutheria</taxon>
        <taxon>Laurasiatheria</taxon>
        <taxon>Carnivora</taxon>
        <taxon>Caniformia</taxon>
        <taxon>Canidae</taxon>
        <taxon>Canis</taxon>
    </lineage>
</organism>
<dbReference type="PROSITE" id="PS50146">
    <property type="entry name" value="DAGK"/>
    <property type="match status" value="1"/>
</dbReference>
<feature type="domain" description="Phorbol-ester/DAG-type" evidence="18">
    <location>
        <begin position="651"/>
        <end position="702"/>
    </location>
</feature>
<feature type="region of interest" description="Disordered" evidence="16">
    <location>
        <begin position="1043"/>
        <end position="1112"/>
    </location>
</feature>
<dbReference type="Gene3D" id="2.30.29.30">
    <property type="entry name" value="Pleckstrin-homology domain (PH domain)/Phosphotyrosine-binding domain (PTB)"/>
    <property type="match status" value="1"/>
</dbReference>
<dbReference type="Proteomes" id="UP000694542">
    <property type="component" value="Chromosome 22"/>
</dbReference>
<dbReference type="SMART" id="SM00109">
    <property type="entry name" value="C1"/>
    <property type="match status" value="2"/>
</dbReference>
<feature type="region of interest" description="Disordered" evidence="16">
    <location>
        <begin position="230"/>
        <end position="467"/>
    </location>
</feature>
<dbReference type="FunFam" id="1.10.150.50:FF:000021">
    <property type="entry name" value="Diacylglycerol kinase"/>
    <property type="match status" value="1"/>
</dbReference>
<dbReference type="FunFam" id="3.30.60.20:FF:000002">
    <property type="entry name" value="Diacylglycerol kinase"/>
    <property type="match status" value="1"/>
</dbReference>
<sequence>MTRGICHLGIFSPKASHTHGKGSRAPGAHPLPRGCRSPAPAPAARGGRAASGGCSLLIPFPPARLRLREWLSQDLPCFRARALVFTRLRCIVCFQAASLGASVSKTFISHPAGSGCAVLSGFCAPSTPCPASCEPTDRSFRTKSSRSGVEPPGKCSALPCAPDGGGGGPAAKPRGREGAEDPSPEAGAREVRSARDARRARGTGGAGAGGRGPGVVWGREGLVLCGQARGSGGVVGGGGGAGCTKEVGGKLRGPLSLQPRGEHGRRPARGARPRRFVTPHPAPRPRPSGLRPLPLRRSRPLHPRRSCSGCGARGQPEAARAGVPSARGAPLRPPPGPEPRRGAERPQPGARLAPPRPLPGAAGGAEHGGGVRARGSGPGSDRARPLTAAAAPPGGAVSPQEPERMAGAGGQHHPPGAAGGAAAGAGAAVTPAAASAGPADDSSDSEAEQEGPQKLIRKVSTSGQIRTKTSIKEGQLLKQTSSFQRWKKRYFKLRGRTLYYAKDSKSLIFDEVDLSDASVAEASTKNANNSFTIITPFRRLMLCAENRKEMEDWMSSLKSVQTREPYEVAQFNVEHFSGMHNWYACSHARPTFCNVCRESLSGVTSHGLSCEVCKFKAHKRCAVRATNNCKWTTLASIGKDIIEDEDGVAMPHQWLEGNLPVSAKCAVCDKTCGSVLRLQDWKCLWCKTMVHTACKDLYHPVCPLGQCKVSVIPPIALNSTDSDGFCRATFSFCVSPLLVFVNSKSGDNQGVKFLRRFKQLLNPAQVFDLMNGGPHLGLRLFQKFDNFRILVCGGDGSVGWVLSEIDKLNLNKQCQLGVLPLGTGNDLARVLGWGGSYDDDTQLPQILEKLERASTKMLDRWSIMTYELKLPPKASLLPEPPEASEEFYMTIYEDSVAAHLTKILNSDEHAVIISSAKILCETVKDFVAKVEKSYEKTLENTVAADAMASKCSVLNEKLEQLLQALHTDSQATPIVPGIRSVIVEEDTVESSSEESLCESKEQLVDDPTKPPSQKAVKPKEIMLRANSLKKAVRQVIEEAGKVMDDQTVHPCEPVNQSFDNDSTETDESKEESKDDDAKESLTVKTAPAPRSPDGRTTRFQTDSGPGPAVAAGKENLPVLNTRIICPGLRAGLAASIAGSSIINKMLLANIDPFGATPFIDPDPDSVDGYSEKCVMNNYFGIGLDAKISLEFNNKREEHPEKCRSRTKNLMWYGVLGTRELLQRSYKNLEQRVQLEIFAAPSFDDKILEVVAIFDSMQMAVSRVIKLQHHRIAQCRTVKITIFGDEGVPVQVDGEAWVQPPGIIKIVHKNRAQMLTRDRAFESTLKSWEDKQKCDSGKPVLRTHLYIQHAVDLATEEVSQMQLCSQAAEELITRICDAATIHCLLEQELAHAVNACSHALNKANPRFPESLTRDTATEIAINVKALYNETESLLVGRVPLQLESPHEERVSNALHSVEVELQKLTEIPWLYYILHPNEDEEPPMDCTKRNSRSTVFRIVPKFKKEKVQKQKTSSQPVQKWGTEEVAAWLDLLNLGEYKEIFIRHDIRGAELLHLERRDLKDLGITKVGHMKRILQGIKEFGRSTPQSEV</sequence>
<accession>A0A8C0T381</accession>
<dbReference type="Pfam" id="PF07647">
    <property type="entry name" value="SAM_2"/>
    <property type="match status" value="1"/>
</dbReference>
<feature type="compositionally biased region" description="Basic and acidic residues" evidence="16">
    <location>
        <begin position="1070"/>
        <end position="1081"/>
    </location>
</feature>
<evidence type="ECO:0000256" key="16">
    <source>
        <dbReference type="SAM" id="MobiDB-lite"/>
    </source>
</evidence>
<dbReference type="SMART" id="SM00045">
    <property type="entry name" value="DAGKa"/>
    <property type="match status" value="1"/>
</dbReference>
<dbReference type="SMART" id="SM00233">
    <property type="entry name" value="PH"/>
    <property type="match status" value="1"/>
</dbReference>
<evidence type="ECO:0000256" key="15">
    <source>
        <dbReference type="RuleBase" id="RU361128"/>
    </source>
</evidence>
<dbReference type="CDD" id="cd20848">
    <property type="entry name" value="C1_DGKeta_rpt1"/>
    <property type="match status" value="1"/>
</dbReference>
<evidence type="ECO:0000256" key="13">
    <source>
        <dbReference type="ARBA" id="ARBA00023371"/>
    </source>
</evidence>
<dbReference type="InterPro" id="IPR046349">
    <property type="entry name" value="C1-like_sf"/>
</dbReference>
<keyword evidence="12" id="KW-0443">Lipid metabolism</keyword>
<dbReference type="UniPathway" id="UPA00230"/>
<evidence type="ECO:0000256" key="9">
    <source>
        <dbReference type="ARBA" id="ARBA00022777"/>
    </source>
</evidence>
<evidence type="ECO:0000259" key="19">
    <source>
        <dbReference type="PROSITE" id="PS50105"/>
    </source>
</evidence>
<evidence type="ECO:0000256" key="11">
    <source>
        <dbReference type="ARBA" id="ARBA00022840"/>
    </source>
</evidence>
<dbReference type="InterPro" id="IPR013761">
    <property type="entry name" value="SAM/pointed_sf"/>
</dbReference>
<dbReference type="GO" id="GO:0005524">
    <property type="term" value="F:ATP binding"/>
    <property type="evidence" value="ECO:0007669"/>
    <property type="project" value="UniProtKB-KW"/>
</dbReference>
<feature type="region of interest" description="Disordered" evidence="16">
    <location>
        <begin position="989"/>
        <end position="1018"/>
    </location>
</feature>
<protein>
    <recommendedName>
        <fullName evidence="15">Diacylglycerol kinase</fullName>
        <shortName evidence="15">DAG kinase</shortName>
        <ecNumber evidence="15">2.7.1.107</ecNumber>
    </recommendedName>
</protein>
<dbReference type="FunFam" id="2.30.29.30:FF:000060">
    <property type="entry name" value="Diacylglycerol kinase"/>
    <property type="match status" value="1"/>
</dbReference>
<dbReference type="PROSITE" id="PS50105">
    <property type="entry name" value="SAM_DOMAIN"/>
    <property type="match status" value="1"/>
</dbReference>
<dbReference type="InterPro" id="IPR001206">
    <property type="entry name" value="Diacylglycerol_kinase_cat_dom"/>
</dbReference>
<dbReference type="CDD" id="cd09576">
    <property type="entry name" value="SAM_DGK-eta"/>
    <property type="match status" value="1"/>
</dbReference>
<dbReference type="FunFam" id="3.30.60.20:FF:000029">
    <property type="entry name" value="Diacylglycerol kinase"/>
    <property type="match status" value="1"/>
</dbReference>
<dbReference type="Pfam" id="PF00130">
    <property type="entry name" value="C1_1"/>
    <property type="match status" value="2"/>
</dbReference>
<feature type="region of interest" description="Disordered" evidence="16">
    <location>
        <begin position="12"/>
        <end position="46"/>
    </location>
</feature>
<comment type="pathway">
    <text evidence="1">Lipid metabolism; glycerolipid metabolism.</text>
</comment>
<dbReference type="SUPFAM" id="SSF57889">
    <property type="entry name" value="Cysteine-rich domain"/>
    <property type="match status" value="2"/>
</dbReference>
<evidence type="ECO:0000256" key="3">
    <source>
        <dbReference type="ARBA" id="ARBA00022553"/>
    </source>
</evidence>
<comment type="catalytic activity">
    <reaction evidence="15">
        <text>a 1,2-diacyl-sn-glycerol + ATP = a 1,2-diacyl-sn-glycero-3-phosphate + ADP + H(+)</text>
        <dbReference type="Rhea" id="RHEA:10272"/>
        <dbReference type="ChEBI" id="CHEBI:15378"/>
        <dbReference type="ChEBI" id="CHEBI:17815"/>
        <dbReference type="ChEBI" id="CHEBI:30616"/>
        <dbReference type="ChEBI" id="CHEBI:58608"/>
        <dbReference type="ChEBI" id="CHEBI:456216"/>
        <dbReference type="EC" id="2.7.1.107"/>
    </reaction>
</comment>
<dbReference type="Pfam" id="PF00169">
    <property type="entry name" value="PH"/>
    <property type="match status" value="1"/>
</dbReference>
<evidence type="ECO:0000256" key="5">
    <source>
        <dbReference type="ARBA" id="ARBA00022723"/>
    </source>
</evidence>
<reference evidence="21" key="1">
    <citation type="submission" date="2018-10" db="EMBL/GenBank/DDBJ databases">
        <title>De novo assembly of a Great Dane genome.</title>
        <authorList>
            <person name="Kidd J.M."/>
            <person name="Pendleton A.L."/>
            <person name="Shen F."/>
            <person name="Emery S."/>
        </authorList>
    </citation>
    <scope>NUCLEOTIDE SEQUENCE [LARGE SCALE GENOMIC DNA]</scope>
    <source>
        <strain evidence="21">Great Dane</strain>
    </source>
</reference>
<dbReference type="InterPro" id="IPR011993">
    <property type="entry name" value="PH-like_dom_sf"/>
</dbReference>
<dbReference type="Ensembl" id="ENSCAFT00040033349.1">
    <property type="protein sequence ID" value="ENSCAFP00040029025.1"/>
    <property type="gene ID" value="ENSCAFG00040017773.1"/>
</dbReference>
<feature type="compositionally biased region" description="Low complexity" evidence="16">
    <location>
        <begin position="424"/>
        <end position="439"/>
    </location>
</feature>
<keyword evidence="11 15" id="KW-0067">ATP-binding</keyword>
<dbReference type="InterPro" id="IPR001849">
    <property type="entry name" value="PH_domain"/>
</dbReference>
<dbReference type="Gene3D" id="3.40.50.10330">
    <property type="entry name" value="Probable inorganic polyphosphate/atp-NAD kinase, domain 1"/>
    <property type="match status" value="1"/>
</dbReference>
<feature type="compositionally biased region" description="Basic residues" evidence="16">
    <location>
        <begin position="294"/>
        <end position="305"/>
    </location>
</feature>
<dbReference type="InterPro" id="IPR017438">
    <property type="entry name" value="ATP-NAD_kinase_N"/>
</dbReference>
<feature type="compositionally biased region" description="Basic and acidic residues" evidence="16">
    <location>
        <begin position="997"/>
        <end position="1008"/>
    </location>
</feature>
<name>A0A8C0T381_CANLF</name>
<feature type="compositionally biased region" description="Gly residues" evidence="16">
    <location>
        <begin position="230"/>
        <end position="242"/>
    </location>
</feature>
<dbReference type="Gene3D" id="3.30.60.20">
    <property type="match status" value="2"/>
</dbReference>
<feature type="compositionally biased region" description="Gly residues" evidence="16">
    <location>
        <begin position="202"/>
        <end position="215"/>
    </location>
</feature>